<keyword evidence="6" id="KW-0460">Magnesium</keyword>
<sequence length="129" mass="14924">MELKYLWDTNTVIYYLQKQFPETNEILMNDIINNYQPAISAITEIELLCWKTANENDLDVLKSFISDSIVFELENEVKVQTIEIRRLFNLKLPDAIIAATAITSKLILISNDRDGFTKIPSLKLINPFK</sequence>
<evidence type="ECO:0000256" key="1">
    <source>
        <dbReference type="ARBA" id="ARBA00001946"/>
    </source>
</evidence>
<evidence type="ECO:0000256" key="7">
    <source>
        <dbReference type="ARBA" id="ARBA00038093"/>
    </source>
</evidence>
<evidence type="ECO:0000313" key="9">
    <source>
        <dbReference type="EMBL" id="GAA3992164.1"/>
    </source>
</evidence>
<dbReference type="InterPro" id="IPR050556">
    <property type="entry name" value="Type_II_TA_system_RNase"/>
</dbReference>
<dbReference type="CDD" id="cd18738">
    <property type="entry name" value="PIN_VapC4-5_FitB-like"/>
    <property type="match status" value="1"/>
</dbReference>
<evidence type="ECO:0000256" key="3">
    <source>
        <dbReference type="ARBA" id="ARBA00022722"/>
    </source>
</evidence>
<evidence type="ECO:0000313" key="10">
    <source>
        <dbReference type="Proteomes" id="UP001500742"/>
    </source>
</evidence>
<dbReference type="PANTHER" id="PTHR33653">
    <property type="entry name" value="RIBONUCLEASE VAPC2"/>
    <property type="match status" value="1"/>
</dbReference>
<keyword evidence="10" id="KW-1185">Reference proteome</keyword>
<evidence type="ECO:0000256" key="6">
    <source>
        <dbReference type="ARBA" id="ARBA00022842"/>
    </source>
</evidence>
<dbReference type="SUPFAM" id="SSF88723">
    <property type="entry name" value="PIN domain-like"/>
    <property type="match status" value="1"/>
</dbReference>
<dbReference type="PANTHER" id="PTHR33653:SF1">
    <property type="entry name" value="RIBONUCLEASE VAPC2"/>
    <property type="match status" value="1"/>
</dbReference>
<dbReference type="EMBL" id="BAAAZC010000048">
    <property type="protein sequence ID" value="GAA3992164.1"/>
    <property type="molecule type" value="Genomic_DNA"/>
</dbReference>
<evidence type="ECO:0000256" key="4">
    <source>
        <dbReference type="ARBA" id="ARBA00022723"/>
    </source>
</evidence>
<gene>
    <name evidence="9" type="ORF">GCM10022210_52230</name>
</gene>
<dbReference type="Gene3D" id="3.40.50.1010">
    <property type="entry name" value="5'-nuclease"/>
    <property type="match status" value="1"/>
</dbReference>
<dbReference type="InterPro" id="IPR029060">
    <property type="entry name" value="PIN-like_dom_sf"/>
</dbReference>
<feature type="domain" description="PIN" evidence="8">
    <location>
        <begin position="6"/>
        <end position="119"/>
    </location>
</feature>
<dbReference type="RefSeq" id="WP_259097541.1">
    <property type="nucleotide sequence ID" value="NZ_BAAAZC010000048.1"/>
</dbReference>
<evidence type="ECO:0000256" key="2">
    <source>
        <dbReference type="ARBA" id="ARBA00022649"/>
    </source>
</evidence>
<evidence type="ECO:0000259" key="8">
    <source>
        <dbReference type="Pfam" id="PF01850"/>
    </source>
</evidence>
<dbReference type="Pfam" id="PF01850">
    <property type="entry name" value="PIN"/>
    <property type="match status" value="1"/>
</dbReference>
<proteinExistence type="inferred from homology"/>
<keyword evidence="4" id="KW-0479">Metal-binding</keyword>
<reference evidence="10" key="1">
    <citation type="journal article" date="2019" name="Int. J. Syst. Evol. Microbiol.">
        <title>The Global Catalogue of Microorganisms (GCM) 10K type strain sequencing project: providing services to taxonomists for standard genome sequencing and annotation.</title>
        <authorList>
            <consortium name="The Broad Institute Genomics Platform"/>
            <consortium name="The Broad Institute Genome Sequencing Center for Infectious Disease"/>
            <person name="Wu L."/>
            <person name="Ma J."/>
        </authorList>
    </citation>
    <scope>NUCLEOTIDE SEQUENCE [LARGE SCALE GENOMIC DNA]</scope>
    <source>
        <strain evidence="10">JCM 16601</strain>
    </source>
</reference>
<keyword evidence="5" id="KW-0378">Hydrolase</keyword>
<comment type="caution">
    <text evidence="9">The sequence shown here is derived from an EMBL/GenBank/DDBJ whole genome shotgun (WGS) entry which is preliminary data.</text>
</comment>
<name>A0ABP7R444_9SPHI</name>
<keyword evidence="2" id="KW-1277">Toxin-antitoxin system</keyword>
<keyword evidence="3" id="KW-0540">Nuclease</keyword>
<accession>A0ABP7R444</accession>
<protein>
    <recommendedName>
        <fullName evidence="8">PIN domain-containing protein</fullName>
    </recommendedName>
</protein>
<dbReference type="InterPro" id="IPR002716">
    <property type="entry name" value="PIN_dom"/>
</dbReference>
<dbReference type="Proteomes" id="UP001500742">
    <property type="component" value="Unassembled WGS sequence"/>
</dbReference>
<evidence type="ECO:0000256" key="5">
    <source>
        <dbReference type="ARBA" id="ARBA00022801"/>
    </source>
</evidence>
<organism evidence="9 10">
    <name type="scientific">Mucilaginibacter dorajii</name>
    <dbReference type="NCBI Taxonomy" id="692994"/>
    <lineage>
        <taxon>Bacteria</taxon>
        <taxon>Pseudomonadati</taxon>
        <taxon>Bacteroidota</taxon>
        <taxon>Sphingobacteriia</taxon>
        <taxon>Sphingobacteriales</taxon>
        <taxon>Sphingobacteriaceae</taxon>
        <taxon>Mucilaginibacter</taxon>
    </lineage>
</organism>
<comment type="cofactor">
    <cofactor evidence="1">
        <name>Mg(2+)</name>
        <dbReference type="ChEBI" id="CHEBI:18420"/>
    </cofactor>
</comment>
<comment type="similarity">
    <text evidence="7">Belongs to the PINc/VapC protein family.</text>
</comment>